<dbReference type="Pfam" id="PF11741">
    <property type="entry name" value="AMIN"/>
    <property type="match status" value="1"/>
</dbReference>
<evidence type="ECO:0000313" key="12">
    <source>
        <dbReference type="EMBL" id="SHE85314.1"/>
    </source>
</evidence>
<dbReference type="PANTHER" id="PTHR30404">
    <property type="entry name" value="N-ACETYLMURAMOYL-L-ALANINE AMIDASE"/>
    <property type="match status" value="1"/>
</dbReference>
<gene>
    <name evidence="12" type="ORF">SAMN02745117_00922</name>
</gene>
<feature type="compositionally biased region" description="Pro residues" evidence="10">
    <location>
        <begin position="262"/>
        <end position="291"/>
    </location>
</feature>
<comment type="subcellular location">
    <subcellularLocation>
        <location evidence="2">Periplasm</location>
    </subcellularLocation>
</comment>
<dbReference type="GO" id="GO:0071555">
    <property type="term" value="P:cell wall organization"/>
    <property type="evidence" value="ECO:0007669"/>
    <property type="project" value="UniProtKB-KW"/>
</dbReference>
<feature type="region of interest" description="Disordered" evidence="10">
    <location>
        <begin position="1"/>
        <end position="20"/>
    </location>
</feature>
<evidence type="ECO:0000313" key="13">
    <source>
        <dbReference type="Proteomes" id="UP000184327"/>
    </source>
</evidence>
<dbReference type="GO" id="GO:0009253">
    <property type="term" value="P:peptidoglycan catabolic process"/>
    <property type="evidence" value="ECO:0007669"/>
    <property type="project" value="InterPro"/>
</dbReference>
<dbReference type="GO" id="GO:0008745">
    <property type="term" value="F:N-acetylmuramoyl-L-alanine amidase activity"/>
    <property type="evidence" value="ECO:0007669"/>
    <property type="project" value="UniProtKB-EC"/>
</dbReference>
<dbReference type="Proteomes" id="UP000184327">
    <property type="component" value="Unassembled WGS sequence"/>
</dbReference>
<organism evidence="12 13">
    <name type="scientific">Lampropedia hyalina DSM 16112</name>
    <dbReference type="NCBI Taxonomy" id="1122156"/>
    <lineage>
        <taxon>Bacteria</taxon>
        <taxon>Pseudomonadati</taxon>
        <taxon>Pseudomonadota</taxon>
        <taxon>Betaproteobacteria</taxon>
        <taxon>Burkholderiales</taxon>
        <taxon>Comamonadaceae</taxon>
        <taxon>Lampropedia</taxon>
    </lineage>
</organism>
<dbReference type="SUPFAM" id="SSF53187">
    <property type="entry name" value="Zn-dependent exopeptidases"/>
    <property type="match status" value="1"/>
</dbReference>
<evidence type="ECO:0000259" key="11">
    <source>
        <dbReference type="SMART" id="SM00646"/>
    </source>
</evidence>
<comment type="similarity">
    <text evidence="3">Belongs to the N-acetylmuramoyl-L-alanine amidase 3 family.</text>
</comment>
<protein>
    <recommendedName>
        <fullName evidence="9">N-acetylmuramoyl-L-alanine amidase AmiC</fullName>
        <ecNumber evidence="4">3.5.1.28</ecNumber>
    </recommendedName>
</protein>
<evidence type="ECO:0000256" key="3">
    <source>
        <dbReference type="ARBA" id="ARBA00010860"/>
    </source>
</evidence>
<dbReference type="SMART" id="SM00646">
    <property type="entry name" value="Ami_3"/>
    <property type="match status" value="1"/>
</dbReference>
<dbReference type="InterPro" id="IPR021731">
    <property type="entry name" value="AMIN_dom"/>
</dbReference>
<dbReference type="Pfam" id="PF01520">
    <property type="entry name" value="Amidase_3"/>
    <property type="match status" value="1"/>
</dbReference>
<dbReference type="EMBL" id="FQUZ01000008">
    <property type="protein sequence ID" value="SHE85314.1"/>
    <property type="molecule type" value="Genomic_DNA"/>
</dbReference>
<dbReference type="PANTHER" id="PTHR30404:SF0">
    <property type="entry name" value="N-ACETYLMURAMOYL-L-ALANINE AMIDASE AMIC"/>
    <property type="match status" value="1"/>
</dbReference>
<name>A0A1M4WVP6_9BURK</name>
<accession>A0A1M4WVP6</accession>
<dbReference type="InterPro" id="IPR002508">
    <property type="entry name" value="MurNAc-LAA_cat"/>
</dbReference>
<keyword evidence="7" id="KW-0378">Hydrolase</keyword>
<reference evidence="12 13" key="1">
    <citation type="submission" date="2016-11" db="EMBL/GenBank/DDBJ databases">
        <authorList>
            <person name="Jaros S."/>
            <person name="Januszkiewicz K."/>
            <person name="Wedrychowicz H."/>
        </authorList>
    </citation>
    <scope>NUCLEOTIDE SEQUENCE [LARGE SCALE GENOMIC DNA]</scope>
    <source>
        <strain evidence="12 13">DSM 16112</strain>
    </source>
</reference>
<feature type="region of interest" description="Disordered" evidence="10">
    <location>
        <begin position="228"/>
        <end position="342"/>
    </location>
</feature>
<feature type="compositionally biased region" description="Pro residues" evidence="10">
    <location>
        <begin position="303"/>
        <end position="337"/>
    </location>
</feature>
<dbReference type="Gene3D" id="2.60.40.3500">
    <property type="match status" value="1"/>
</dbReference>
<evidence type="ECO:0000256" key="6">
    <source>
        <dbReference type="ARBA" id="ARBA00022764"/>
    </source>
</evidence>
<dbReference type="CDD" id="cd02696">
    <property type="entry name" value="MurNAc-LAA"/>
    <property type="match status" value="1"/>
</dbReference>
<keyword evidence="5" id="KW-0732">Signal</keyword>
<feature type="compositionally biased region" description="Low complexity" evidence="10">
    <location>
        <begin position="292"/>
        <end position="302"/>
    </location>
</feature>
<dbReference type="Gene3D" id="3.40.630.40">
    <property type="entry name" value="Zn-dependent exopeptidases"/>
    <property type="match status" value="1"/>
</dbReference>
<dbReference type="InterPro" id="IPR050695">
    <property type="entry name" value="N-acetylmuramoyl_amidase_3"/>
</dbReference>
<dbReference type="STRING" id="1122156.SAMN02745117_00922"/>
<dbReference type="AlphaFoldDB" id="A0A1M4WVP6"/>
<comment type="catalytic activity">
    <reaction evidence="1">
        <text>Hydrolyzes the link between N-acetylmuramoyl residues and L-amino acid residues in certain cell-wall glycopeptides.</text>
        <dbReference type="EC" id="3.5.1.28"/>
    </reaction>
</comment>
<dbReference type="GO" id="GO:0030288">
    <property type="term" value="C:outer membrane-bounded periplasmic space"/>
    <property type="evidence" value="ECO:0007669"/>
    <property type="project" value="TreeGrafter"/>
</dbReference>
<dbReference type="PRINTS" id="PR01217">
    <property type="entry name" value="PRICHEXTENSN"/>
</dbReference>
<feature type="domain" description="MurNAc-LAA" evidence="11">
    <location>
        <begin position="412"/>
        <end position="567"/>
    </location>
</feature>
<dbReference type="FunFam" id="3.40.630.40:FF:000001">
    <property type="entry name" value="N-acetylmuramoyl-L-alanine amidase"/>
    <property type="match status" value="1"/>
</dbReference>
<evidence type="ECO:0000256" key="4">
    <source>
        <dbReference type="ARBA" id="ARBA00011901"/>
    </source>
</evidence>
<proteinExistence type="inferred from homology"/>
<keyword evidence="6" id="KW-0574">Periplasm</keyword>
<keyword evidence="13" id="KW-1185">Reference proteome</keyword>
<evidence type="ECO:0000256" key="1">
    <source>
        <dbReference type="ARBA" id="ARBA00001561"/>
    </source>
</evidence>
<keyword evidence="8" id="KW-0961">Cell wall biogenesis/degradation</keyword>
<dbReference type="EC" id="3.5.1.28" evidence="4"/>
<evidence type="ECO:0000256" key="8">
    <source>
        <dbReference type="ARBA" id="ARBA00023316"/>
    </source>
</evidence>
<evidence type="ECO:0000256" key="7">
    <source>
        <dbReference type="ARBA" id="ARBA00022801"/>
    </source>
</evidence>
<sequence>MKKPLASRLNGWSDPTPRPVAPLTRQTVMASIPSSAIATQHVPPAIQAPAPARRTLLQAGTLLCLLGVQHLASAQSTRSVAVRNGLDASNAAKGRNGTVAVRVWPAEDYSRITIESDQELKASYKMRKNPAQMQVDVTSLQLSSDLRNVVTKVTADDPNIVTIHIAQYDDETVRLTIDLKKAVTPEVFTLKPVSPYRWRLVLDFYPVKEIDPMAELIAERTQRLALASQPSPLPPLTPPPTTPPPPETDLLGDWINGQPVTAAPPLPSAPATPPITPKPPPLPVPALPPLAPATKPTPATPAATPPPIPAITPPPPVAAPAPAPTPPATRPPAPSTPAPRQTDRIIIVAIDPGHGGEDPGAIGPAGTFEKTVVLAIGLALRDRINRSRINGVPMQAFMTRDRDFFVPLGVRVQKARRVKADLFMSIHADGFTNPNARGAGVYALSQRGASSTTARFLADKENQSDLVGGVNVKSQHQDVQQALVDMSTAAQIRDSLQFGTMLVREMEKFAHMHKKRVEQANFAVLRSPDIPSVLVETAFITNPEEERLLRDRAYQNQMADALLQGILNYFTKFPPSPRARSL</sequence>
<evidence type="ECO:0000256" key="5">
    <source>
        <dbReference type="ARBA" id="ARBA00022729"/>
    </source>
</evidence>
<evidence type="ECO:0000256" key="9">
    <source>
        <dbReference type="ARBA" id="ARBA00074581"/>
    </source>
</evidence>
<evidence type="ECO:0000256" key="2">
    <source>
        <dbReference type="ARBA" id="ARBA00004418"/>
    </source>
</evidence>
<dbReference type="RefSeq" id="WP_327068373.1">
    <property type="nucleotide sequence ID" value="NZ_FQUZ01000008.1"/>
</dbReference>
<feature type="compositionally biased region" description="Pro residues" evidence="10">
    <location>
        <begin position="231"/>
        <end position="247"/>
    </location>
</feature>
<evidence type="ECO:0000256" key="10">
    <source>
        <dbReference type="SAM" id="MobiDB-lite"/>
    </source>
</evidence>